<dbReference type="PANTHER" id="PTHR44591">
    <property type="entry name" value="STRESS RESPONSE REGULATOR PROTEIN 1"/>
    <property type="match status" value="1"/>
</dbReference>
<evidence type="ECO:0000256" key="2">
    <source>
        <dbReference type="PROSITE-ProRule" id="PRU00169"/>
    </source>
</evidence>
<keyword evidence="4" id="KW-0808">Transferase</keyword>
<name>A0A066ZLW2_HYDMR</name>
<dbReference type="PANTHER" id="PTHR44591:SF25">
    <property type="entry name" value="CHEMOTAXIS TWO-COMPONENT RESPONSE REGULATOR"/>
    <property type="match status" value="1"/>
</dbReference>
<evidence type="ECO:0000256" key="1">
    <source>
        <dbReference type="ARBA" id="ARBA00022553"/>
    </source>
</evidence>
<dbReference type="Gene3D" id="3.40.50.2300">
    <property type="match status" value="1"/>
</dbReference>
<gene>
    <name evidence="4" type="ORF">EI16_00325</name>
</gene>
<dbReference type="AlphaFoldDB" id="A0A066ZLW2"/>
<keyword evidence="1 2" id="KW-0597">Phosphoprotein</keyword>
<dbReference type="InterPro" id="IPR001789">
    <property type="entry name" value="Sig_transdc_resp-reg_receiver"/>
</dbReference>
<evidence type="ECO:0000259" key="3">
    <source>
        <dbReference type="PROSITE" id="PS50110"/>
    </source>
</evidence>
<dbReference type="SMART" id="SM00448">
    <property type="entry name" value="REC"/>
    <property type="match status" value="1"/>
</dbReference>
<dbReference type="Proteomes" id="UP000027341">
    <property type="component" value="Unassembled WGS sequence"/>
</dbReference>
<protein>
    <submittedName>
        <fullName evidence="4">Histidine kinase</fullName>
    </submittedName>
</protein>
<dbReference type="Pfam" id="PF00072">
    <property type="entry name" value="Response_reg"/>
    <property type="match status" value="1"/>
</dbReference>
<proteinExistence type="predicted"/>
<dbReference type="InterPro" id="IPR011006">
    <property type="entry name" value="CheY-like_superfamily"/>
</dbReference>
<dbReference type="STRING" id="28885.EI16_00325"/>
<feature type="modified residue" description="4-aspartylphosphate" evidence="2">
    <location>
        <position position="56"/>
    </location>
</feature>
<evidence type="ECO:0000313" key="5">
    <source>
        <dbReference type="Proteomes" id="UP000027341"/>
    </source>
</evidence>
<sequence length="135" mass="15294">MDRNMNILVVDDFSTMRRIVKNLLKELGFSKFDEADDGANAWPMIQTGKYDFIVSDWNMPQMTGIDLLRHVRADAKLKDTPFLLITAEAKRSQILEAAEAGVDGYIVKPFTAATLNAKIQKIFERVEERKKTNAG</sequence>
<dbReference type="RefSeq" id="WP_029908275.1">
    <property type="nucleotide sequence ID" value="NZ_AP020335.1"/>
</dbReference>
<dbReference type="SUPFAM" id="SSF52172">
    <property type="entry name" value="CheY-like"/>
    <property type="match status" value="1"/>
</dbReference>
<reference evidence="4 5" key="1">
    <citation type="submission" date="2014-04" db="EMBL/GenBank/DDBJ databases">
        <title>Draft genome sequence of Hydrogenovibrio marinus MH-110, a model organism for aerobic H2 metabolism.</title>
        <authorList>
            <person name="Cha H.J."/>
            <person name="Jo B.H."/>
            <person name="Hwang B.H."/>
        </authorList>
    </citation>
    <scope>NUCLEOTIDE SEQUENCE [LARGE SCALE GENOMIC DNA]</scope>
    <source>
        <strain evidence="4 5">MH-110</strain>
    </source>
</reference>
<keyword evidence="4" id="KW-0418">Kinase</keyword>
<keyword evidence="5" id="KW-1185">Reference proteome</keyword>
<organism evidence="4 5">
    <name type="scientific">Hydrogenovibrio marinus</name>
    <dbReference type="NCBI Taxonomy" id="28885"/>
    <lineage>
        <taxon>Bacteria</taxon>
        <taxon>Pseudomonadati</taxon>
        <taxon>Pseudomonadota</taxon>
        <taxon>Gammaproteobacteria</taxon>
        <taxon>Thiotrichales</taxon>
        <taxon>Piscirickettsiaceae</taxon>
        <taxon>Hydrogenovibrio</taxon>
    </lineage>
</organism>
<evidence type="ECO:0000313" key="4">
    <source>
        <dbReference type="EMBL" id="KDN94798.1"/>
    </source>
</evidence>
<feature type="domain" description="Response regulatory" evidence="3">
    <location>
        <begin position="6"/>
        <end position="123"/>
    </location>
</feature>
<dbReference type="GO" id="GO:0000160">
    <property type="term" value="P:phosphorelay signal transduction system"/>
    <property type="evidence" value="ECO:0007669"/>
    <property type="project" value="InterPro"/>
</dbReference>
<dbReference type="InterPro" id="IPR050595">
    <property type="entry name" value="Bact_response_regulator"/>
</dbReference>
<dbReference type="GO" id="GO:0016301">
    <property type="term" value="F:kinase activity"/>
    <property type="evidence" value="ECO:0007669"/>
    <property type="project" value="UniProtKB-KW"/>
</dbReference>
<dbReference type="PROSITE" id="PS50110">
    <property type="entry name" value="RESPONSE_REGULATORY"/>
    <property type="match status" value="1"/>
</dbReference>
<comment type="caution">
    <text evidence="4">The sequence shown here is derived from an EMBL/GenBank/DDBJ whole genome shotgun (WGS) entry which is preliminary data.</text>
</comment>
<dbReference type="CDD" id="cd19923">
    <property type="entry name" value="REC_CheY_CheY3"/>
    <property type="match status" value="1"/>
</dbReference>
<dbReference type="EMBL" id="JMIU01000001">
    <property type="protein sequence ID" value="KDN94798.1"/>
    <property type="molecule type" value="Genomic_DNA"/>
</dbReference>
<accession>A0A066ZLW2</accession>